<comment type="similarity">
    <text evidence="1">Belongs to the lipin family.</text>
</comment>
<dbReference type="PANTHER" id="PTHR12181:SF12">
    <property type="entry name" value="PHOSPHATIDATE PHOSPHATASE"/>
    <property type="match status" value="1"/>
</dbReference>
<comment type="caution">
    <text evidence="4">The sequence shown here is derived from an EMBL/GenBank/DDBJ whole genome shotgun (WGS) entry which is preliminary data.</text>
</comment>
<feature type="region of interest" description="Disordered" evidence="2">
    <location>
        <begin position="299"/>
        <end position="334"/>
    </location>
</feature>
<feature type="compositionally biased region" description="Low complexity" evidence="2">
    <location>
        <begin position="416"/>
        <end position="431"/>
    </location>
</feature>
<reference evidence="5" key="2">
    <citation type="journal article" date="2021" name="Sci. Data">
        <title>Chromosome-scale genome sequencing, assembly and annotation of six genomes from subfamily Leishmaniinae.</title>
        <authorList>
            <person name="Almutairi H."/>
            <person name="Urbaniak M.D."/>
            <person name="Bates M.D."/>
            <person name="Jariyapan N."/>
            <person name="Kwakye-Nuako G."/>
            <person name="Thomaz Soccol V."/>
            <person name="Al-Salem W.S."/>
            <person name="Dillon R.J."/>
            <person name="Bates P.A."/>
            <person name="Gatherer D."/>
        </authorList>
    </citation>
    <scope>NUCLEOTIDE SEQUENCE [LARGE SCALE GENOMIC DNA]</scope>
</reference>
<feature type="region of interest" description="Disordered" evidence="2">
    <location>
        <begin position="1212"/>
        <end position="1322"/>
    </location>
</feature>
<feature type="region of interest" description="Disordered" evidence="2">
    <location>
        <begin position="1374"/>
        <end position="1405"/>
    </location>
</feature>
<dbReference type="Proteomes" id="UP000674143">
    <property type="component" value="Unassembled WGS sequence"/>
</dbReference>
<keyword evidence="5" id="KW-1185">Reference proteome</keyword>
<feature type="region of interest" description="Disordered" evidence="2">
    <location>
        <begin position="191"/>
        <end position="231"/>
    </location>
</feature>
<reference evidence="5" key="1">
    <citation type="journal article" date="2021" name="Microbiol. Resour. Announc.">
        <title>LGAAP: Leishmaniinae Genome Assembly and Annotation Pipeline.</title>
        <authorList>
            <person name="Almutairi H."/>
            <person name="Urbaniak M.D."/>
            <person name="Bates M.D."/>
            <person name="Jariyapan N."/>
            <person name="Kwakye-Nuako G."/>
            <person name="Thomaz-Soccol V."/>
            <person name="Al-Salem W.S."/>
            <person name="Dillon R.J."/>
            <person name="Bates P.A."/>
            <person name="Gatherer D."/>
        </authorList>
    </citation>
    <scope>NUCLEOTIDE SEQUENCE [LARGE SCALE GENOMIC DNA]</scope>
</reference>
<dbReference type="PANTHER" id="PTHR12181">
    <property type="entry name" value="LIPIN"/>
    <property type="match status" value="1"/>
</dbReference>
<feature type="compositionally biased region" description="Polar residues" evidence="2">
    <location>
        <begin position="534"/>
        <end position="546"/>
    </location>
</feature>
<gene>
    <name evidence="4" type="ORF">LSCM4_07790</name>
</gene>
<organism evidence="4 5">
    <name type="scientific">Leishmania orientalis</name>
    <dbReference type="NCBI Taxonomy" id="2249476"/>
    <lineage>
        <taxon>Eukaryota</taxon>
        <taxon>Discoba</taxon>
        <taxon>Euglenozoa</taxon>
        <taxon>Kinetoplastea</taxon>
        <taxon>Metakinetoplastina</taxon>
        <taxon>Trypanosomatida</taxon>
        <taxon>Trypanosomatidae</taxon>
        <taxon>Leishmaniinae</taxon>
        <taxon>Leishmania</taxon>
    </lineage>
</organism>
<dbReference type="InterPro" id="IPR036412">
    <property type="entry name" value="HAD-like_sf"/>
</dbReference>
<feature type="compositionally biased region" description="Low complexity" evidence="2">
    <location>
        <begin position="310"/>
        <end position="319"/>
    </location>
</feature>
<dbReference type="SMR" id="A0A836I2S3"/>
<feature type="compositionally biased region" description="Low complexity" evidence="2">
    <location>
        <begin position="1249"/>
        <end position="1260"/>
    </location>
</feature>
<feature type="compositionally biased region" description="Pro residues" evidence="2">
    <location>
        <begin position="1310"/>
        <end position="1319"/>
    </location>
</feature>
<feature type="compositionally biased region" description="Polar residues" evidence="2">
    <location>
        <begin position="1389"/>
        <end position="1398"/>
    </location>
</feature>
<dbReference type="RefSeq" id="XP_067065797.1">
    <property type="nucleotide sequence ID" value="XM_067209667.1"/>
</dbReference>
<feature type="domain" description="LNS2/PITP" evidence="3">
    <location>
        <begin position="674"/>
        <end position="831"/>
    </location>
</feature>
<dbReference type="GeneID" id="92363601"/>
<feature type="compositionally biased region" description="Polar residues" evidence="2">
    <location>
        <begin position="555"/>
        <end position="564"/>
    </location>
</feature>
<dbReference type="GO" id="GO:0008195">
    <property type="term" value="F:phosphatidate phosphatase activity"/>
    <property type="evidence" value="ECO:0007669"/>
    <property type="project" value="TreeGrafter"/>
</dbReference>
<evidence type="ECO:0000256" key="2">
    <source>
        <dbReference type="SAM" id="MobiDB-lite"/>
    </source>
</evidence>
<dbReference type="Pfam" id="PF04571">
    <property type="entry name" value="Lipin_N"/>
    <property type="match status" value="1"/>
</dbReference>
<dbReference type="InterPro" id="IPR007651">
    <property type="entry name" value="Lipin_N"/>
</dbReference>
<dbReference type="Pfam" id="PF08235">
    <property type="entry name" value="LNS2"/>
    <property type="match status" value="1"/>
</dbReference>
<feature type="region of interest" description="Disordered" evidence="2">
    <location>
        <begin position="1340"/>
        <end position="1359"/>
    </location>
</feature>
<name>A0A836I2S3_9TRYP</name>
<accession>A0A836I2S3</accession>
<evidence type="ECO:0000313" key="4">
    <source>
        <dbReference type="EMBL" id="KAG5487300.1"/>
    </source>
</evidence>
<dbReference type="SUPFAM" id="SSF56784">
    <property type="entry name" value="HAD-like"/>
    <property type="match status" value="1"/>
</dbReference>
<feature type="compositionally biased region" description="Low complexity" evidence="2">
    <location>
        <begin position="400"/>
        <end position="409"/>
    </location>
</feature>
<feature type="compositionally biased region" description="Low complexity" evidence="2">
    <location>
        <begin position="585"/>
        <end position="597"/>
    </location>
</feature>
<feature type="compositionally biased region" description="Low complexity" evidence="2">
    <location>
        <begin position="905"/>
        <end position="919"/>
    </location>
</feature>
<feature type="region of interest" description="Disordered" evidence="2">
    <location>
        <begin position="534"/>
        <end position="616"/>
    </location>
</feature>
<dbReference type="SMART" id="SM00775">
    <property type="entry name" value="LNS2"/>
    <property type="match status" value="1"/>
</dbReference>
<dbReference type="EMBL" id="JAFHLR010000006">
    <property type="protein sequence ID" value="KAG5487300.1"/>
    <property type="molecule type" value="Genomic_DNA"/>
</dbReference>
<evidence type="ECO:0000313" key="5">
    <source>
        <dbReference type="Proteomes" id="UP000674143"/>
    </source>
</evidence>
<dbReference type="InterPro" id="IPR031315">
    <property type="entry name" value="LNS2/PITP"/>
</dbReference>
<sequence length="1405" mass="144102">MISTLGGLFNLNHFDQSSCANDVIVVRHKDGSLRSTPFNVRFGRAQMWSYVGRIVQVEVNGELTAAVMKIGKGGEAYWLQPTYGDFGDGSHGAAASKPSAKAEVGMPPDAAAMAGVLGTVHAEKVDIEELDSVGSLRGAVKEGETLAMDAAALQCLPIRPESPPELTHSSAADRDSWRKCEGAAALRTSSPLVASPCGLPDSVEGDSGSPYSSDSGRQRRPGGHHPRLQDSIPSLPLLHAAQDGHLTIETRAIHSAGDAQEARLALRAMAAAEKSRKRLSKMSFGDDPYLRKTAQEEGHLGDDDADEGGDAAALDSEGAAGDGKDRPADNGPEVPAAEIMMDSADVTLSSHGAAVRAADGGQLAQASLVATLAAEDAVVGVQPTGQLAAEVADEQGRGQSAGAAPARSSSPPPAPLATAASSATSVTGSTDSYKVADEDDYFFGPIDADYAHYASLYGEEEAALLKGASFASSVTSGVSLPDLVVQPGTTAGDAVAALCRSASASEGDTCAAVEGHRATGTSLSLLPASQTAATVASSITQPQPQHLPSPFLQATGESQGSGSTRDVVKAAVPHGGAGVSPTAKSVAVSSAGSSASEEVVDAEGRPVKPAPGVSGSGAGGGPYFTRTLIPVEADLWKLHLREGCNAVRYLARKDKGDIVSISCNIFLWNWTDRLVVSDVDGTITKSDLLGHFYAMLGKGADWTHPGICNLYSKIERNGYRMVYLTARSLSQINQTKSYLFTLQQDGVRLPMGPVLTAPQRFFTALTREVSKQSHVFKIACLAGVRAAFPPSTKPFFAGFGNRYNDVISYDAAGIPTHKIFIIDPSSVLHVCLVRQTYRDLGHLVDVTFPPVKRHPVQLRAPRHLQRAQASGAITPPATAAAPGALARHAYARSLLHRSASASSSASSISSTASSASASSDQRELVSRGTSDFGAESAAAAPSRDDSCPLSHHHGAAHHVSGSETTEDEEGCASRHASAAFSLVSSVRVDVIASTPLSGSAARSGESPALAKTGTPTSTALVAGPVPELPIPAIPAAASSATPWGPLPTFEKAGASPIVAASPAVQLSTSAAGVPAFKYSYGWHSALSDMNDGGVPEEEEDTPADPEFSSYVYWRMNPRDLIAVPPTASTSSAAGATPANIKRAEKGKPVVWLNGSDALKVTGISAAAACTTAQKDCAGPAAAAFASASAPAEKGAAAGDVASASATPLLAGTATGPSGSGRSLSSLTVPSYGDASPMRGSVSSLDRSQGTGAATGAAAAGLTSRDSGWERGGPPPPIPENGGETHAAEISPYDDWEGAVETSVGAGGPPLRQPSAPPPASGGGGIGIFFSAFAFGRSRTIESPLSPNSQRAAQLREDAKRRALWHPDARDYYVAQQQQSSFQPLPLPGTGTSATTKDGTPTVLHK</sequence>
<evidence type="ECO:0000256" key="1">
    <source>
        <dbReference type="ARBA" id="ARBA00005476"/>
    </source>
</evidence>
<feature type="region of interest" description="Disordered" evidence="2">
    <location>
        <begin position="392"/>
        <end position="431"/>
    </location>
</feature>
<dbReference type="InterPro" id="IPR026058">
    <property type="entry name" value="LIPIN"/>
</dbReference>
<evidence type="ECO:0000259" key="3">
    <source>
        <dbReference type="SMART" id="SM00775"/>
    </source>
</evidence>
<feature type="compositionally biased region" description="Low complexity" evidence="2">
    <location>
        <begin position="205"/>
        <end position="215"/>
    </location>
</feature>
<dbReference type="InterPro" id="IPR013209">
    <property type="entry name" value="LNS2"/>
</dbReference>
<proteinExistence type="inferred from homology"/>
<feature type="region of interest" description="Disordered" evidence="2">
    <location>
        <begin position="905"/>
        <end position="970"/>
    </location>
</feature>
<dbReference type="KEGG" id="loi:92363601"/>
<feature type="compositionally biased region" description="Polar residues" evidence="2">
    <location>
        <begin position="1340"/>
        <end position="1351"/>
    </location>
</feature>
<protein>
    <recommendedName>
        <fullName evidence="3">LNS2/PITP domain-containing protein</fullName>
    </recommendedName>
</protein>